<evidence type="ECO:0000313" key="2">
    <source>
        <dbReference type="Proteomes" id="UP000887577"/>
    </source>
</evidence>
<feature type="domain" description="Thioredoxin-like fold" evidence="1">
    <location>
        <begin position="22"/>
        <end position="116"/>
    </location>
</feature>
<evidence type="ECO:0000313" key="3">
    <source>
        <dbReference type="WBParaSite" id="PSU_v2.g9400.t1"/>
    </source>
</evidence>
<dbReference type="AlphaFoldDB" id="A0A914ZCG0"/>
<dbReference type="SUPFAM" id="SSF52833">
    <property type="entry name" value="Thioredoxin-like"/>
    <property type="match status" value="1"/>
</dbReference>
<accession>A0A914ZCG0</accession>
<dbReference type="PANTHER" id="PTHR12289:SF32">
    <property type="entry name" value="GST_C_6 DOMAIN-CONTAINING PROTEIN"/>
    <property type="match status" value="1"/>
</dbReference>
<reference evidence="3" key="1">
    <citation type="submission" date="2022-11" db="UniProtKB">
        <authorList>
            <consortium name="WormBaseParasite"/>
        </authorList>
    </citation>
    <scope>IDENTIFICATION</scope>
</reference>
<name>A0A914ZCG0_9BILA</name>
<evidence type="ECO:0000259" key="1">
    <source>
        <dbReference type="Pfam" id="PF17172"/>
    </source>
</evidence>
<dbReference type="PANTHER" id="PTHR12289">
    <property type="entry name" value="METAXIN RELATED"/>
    <property type="match status" value="1"/>
</dbReference>
<dbReference type="Gene3D" id="3.40.30.10">
    <property type="entry name" value="Glutaredoxin"/>
    <property type="match status" value="1"/>
</dbReference>
<organism evidence="2 3">
    <name type="scientific">Panagrolaimus superbus</name>
    <dbReference type="NCBI Taxonomy" id="310955"/>
    <lineage>
        <taxon>Eukaryota</taxon>
        <taxon>Metazoa</taxon>
        <taxon>Ecdysozoa</taxon>
        <taxon>Nematoda</taxon>
        <taxon>Chromadorea</taxon>
        <taxon>Rhabditida</taxon>
        <taxon>Tylenchina</taxon>
        <taxon>Panagrolaimomorpha</taxon>
        <taxon>Panagrolaimoidea</taxon>
        <taxon>Panagrolaimidae</taxon>
        <taxon>Panagrolaimus</taxon>
    </lineage>
</organism>
<dbReference type="InterPro" id="IPR036249">
    <property type="entry name" value="Thioredoxin-like_sf"/>
</dbReference>
<dbReference type="Proteomes" id="UP000887577">
    <property type="component" value="Unplaced"/>
</dbReference>
<protein>
    <submittedName>
        <fullName evidence="3">Thioredoxin-like fold domain-containing protein</fullName>
    </submittedName>
</protein>
<keyword evidence="2" id="KW-1185">Reference proteome</keyword>
<dbReference type="WBParaSite" id="PSU_v2.g9400.t1">
    <property type="protein sequence ID" value="PSU_v2.g9400.t1"/>
    <property type="gene ID" value="PSU_v2.g9400"/>
</dbReference>
<sequence length="119" mass="13944">MESDIVYLFQFHRTKLAPNSSPFCLKVETFLRYHKIPYKPIFTQFQRSKQGLLPFIVINGKEIFDSQIIINELENKFNLKPQLSSKDSAISQLTDKAIDNSLANQILYFKIIKNKNLYL</sequence>
<proteinExistence type="predicted"/>
<dbReference type="Pfam" id="PF17172">
    <property type="entry name" value="GST_N_4"/>
    <property type="match status" value="1"/>
</dbReference>
<dbReference type="InterPro" id="IPR050931">
    <property type="entry name" value="Mito_Protein_Transport_Metaxin"/>
</dbReference>
<dbReference type="InterPro" id="IPR012336">
    <property type="entry name" value="Thioredoxin-like_fold"/>
</dbReference>
<dbReference type="GO" id="GO:0005737">
    <property type="term" value="C:cytoplasm"/>
    <property type="evidence" value="ECO:0007669"/>
    <property type="project" value="TreeGrafter"/>
</dbReference>